<name>A0ABS3ERR5_9FLAO</name>
<evidence type="ECO:0000256" key="1">
    <source>
        <dbReference type="ARBA" id="ARBA00001966"/>
    </source>
</evidence>
<comment type="caution">
    <text evidence="3">The sequence shown here is derived from an EMBL/GenBank/DDBJ whole genome shotgun (WGS) entry which is preliminary data.</text>
</comment>
<feature type="coiled-coil region" evidence="2">
    <location>
        <begin position="648"/>
        <end position="675"/>
    </location>
</feature>
<dbReference type="Proteomes" id="UP000664163">
    <property type="component" value="Unassembled WGS sequence"/>
</dbReference>
<keyword evidence="2" id="KW-0175">Coiled coil</keyword>
<sequence length="814" mass="91920">MNEINNSNTDQILDCYTNRNVVVTREQEPAPQHEELKRYRDQLHKYFVQGVKTDFCQNINVAPILSAPCLRDMLPAMHYPVLFEPEKSNICSLHERLEVLISNHCASDIGRALIEKLPSILLSLQGKLQVAEPDLNYGSQVHELMELMGNALGDDTPKDLQEHLDPIKQKLLSYKGPIMGFGARTPFQLLNIHLKARIATFSEFIALMQRKLSGLSEIVDLQDKGQEKDSTHFEFARDLLSLDEVQDVAPRRVSSDLPKTRLKQIRDSIKVLSNAVKSYTEHPNKIFITKKLLESYGLKEVFGQATIEVVESDAISHAKVYLEKELSNFVALIRAMRLAELEIGQTYDESLHDAYFAGFAASYLNYGDIKYFPPIIVIDESRNIADQPKDFLSLLSDGAFVKVFAINTLNDINLPVAASELEESSLEIASLAIFRRNAYVYQGSIEDPYAFENALRHGLNATAPVLWNVLLPDARSEDGPGCPIRIHRAIESRQFPRLTYDIEAGMDFGSHFNLENNPQCELLYPNQVLEIKIPGGKHTEQISLSSADYLAMETRNLQTLEIIPDWYQKENLVSVVDYLSADPESQIGKIPIIQVVDEDYKLHRAAIPASWLQRIRNRLDYWRFLQELGGIKSQHFENKLSRSKAEWTQAKEVELKELEARLSEEYETKRSADIEKSIYNILFALMEGKTDLASLAVNSIAPAPVSVTLEADEESVETVPALEETHKEEVSVSEVAWVESDECTSCNDCINAVPNVFKYNSNKQAHVHNPKGDTYAKIVAAAEKCPAMCIHPGLPHDPNEPGLEKLLKRAEKYQ</sequence>
<dbReference type="EMBL" id="JAFLND010000001">
    <property type="protein sequence ID" value="MBO0328926.1"/>
    <property type="molecule type" value="Genomic_DNA"/>
</dbReference>
<dbReference type="Gene3D" id="3.30.70.20">
    <property type="match status" value="1"/>
</dbReference>
<evidence type="ECO:0000313" key="4">
    <source>
        <dbReference type="Proteomes" id="UP000664163"/>
    </source>
</evidence>
<comment type="cofactor">
    <cofactor evidence="1">
        <name>[4Fe-4S] cluster</name>
        <dbReference type="ChEBI" id="CHEBI:49883"/>
    </cofactor>
</comment>
<dbReference type="SUPFAM" id="SSF54862">
    <property type="entry name" value="4Fe-4S ferredoxins"/>
    <property type="match status" value="1"/>
</dbReference>
<dbReference type="InterPro" id="IPR052395">
    <property type="entry name" value="ET_Ferredoxin"/>
</dbReference>
<reference evidence="3 4" key="1">
    <citation type="submission" date="2021-03" db="EMBL/GenBank/DDBJ databases">
        <title>Muricauda sp. CAU 1631 isolated from Incheon.</title>
        <authorList>
            <person name="Kim W."/>
        </authorList>
    </citation>
    <scope>NUCLEOTIDE SEQUENCE [LARGE SCALE GENOMIC DNA]</scope>
    <source>
        <strain evidence="3 4">CAU 1631</strain>
    </source>
</reference>
<gene>
    <name evidence="3" type="ORF">J0X13_00095</name>
</gene>
<organism evidence="3 4">
    <name type="scientific">[Muricauda] lutisoli</name>
    <dbReference type="NCBI Taxonomy" id="2816035"/>
    <lineage>
        <taxon>Bacteria</taxon>
        <taxon>Pseudomonadati</taxon>
        <taxon>Bacteroidota</taxon>
        <taxon>Flavobacteriia</taxon>
        <taxon>Flavobacteriales</taxon>
        <taxon>Flavobacteriaceae</taxon>
        <taxon>Allomuricauda</taxon>
    </lineage>
</organism>
<evidence type="ECO:0000256" key="2">
    <source>
        <dbReference type="SAM" id="Coils"/>
    </source>
</evidence>
<dbReference type="PANTHER" id="PTHR39163">
    <property type="entry name" value="FERREDOXIN"/>
    <property type="match status" value="1"/>
</dbReference>
<accession>A0ABS3ERR5</accession>
<protein>
    <submittedName>
        <fullName evidence="3">Ferredoxin</fullName>
    </submittedName>
</protein>
<keyword evidence="4" id="KW-1185">Reference proteome</keyword>
<dbReference type="PANTHER" id="PTHR39163:SF1">
    <property type="entry name" value="FERREDOXIN"/>
    <property type="match status" value="1"/>
</dbReference>
<proteinExistence type="predicted"/>
<dbReference type="RefSeq" id="WP_207069486.1">
    <property type="nucleotide sequence ID" value="NZ_JAFLND010000001.1"/>
</dbReference>
<dbReference type="Pfam" id="PF13370">
    <property type="entry name" value="Fer4_13"/>
    <property type="match status" value="1"/>
</dbReference>
<evidence type="ECO:0000313" key="3">
    <source>
        <dbReference type="EMBL" id="MBO0328926.1"/>
    </source>
</evidence>